<reference evidence="2 3" key="1">
    <citation type="submission" date="2016-10" db="EMBL/GenBank/DDBJ databases">
        <authorList>
            <person name="de Groot N.N."/>
        </authorList>
    </citation>
    <scope>NUCLEOTIDE SEQUENCE [LARGE SCALE GENOMIC DNA]</scope>
    <source>
        <strain evidence="2 3">CGMCC 4.3491</strain>
    </source>
</reference>
<evidence type="ECO:0000313" key="3">
    <source>
        <dbReference type="Proteomes" id="UP000198891"/>
    </source>
</evidence>
<dbReference type="Proteomes" id="UP000198891">
    <property type="component" value="Unassembled WGS sequence"/>
</dbReference>
<dbReference type="STRING" id="381665.SAMN05216554_2229"/>
<evidence type="ECO:0000256" key="1">
    <source>
        <dbReference type="SAM" id="SignalP"/>
    </source>
</evidence>
<keyword evidence="3" id="KW-1185">Reference proteome</keyword>
<dbReference type="NCBIfam" id="TIGR02276">
    <property type="entry name" value="beta_rpt_yvtn"/>
    <property type="match status" value="2"/>
</dbReference>
<dbReference type="InterPro" id="IPR011048">
    <property type="entry name" value="Haem_d1_sf"/>
</dbReference>
<name>A0A1H3Q0H1_9MICO</name>
<dbReference type="InterPro" id="IPR011964">
    <property type="entry name" value="YVTN_b-propeller_repeat"/>
</dbReference>
<evidence type="ECO:0000313" key="2">
    <source>
        <dbReference type="EMBL" id="SDZ06887.1"/>
    </source>
</evidence>
<dbReference type="InterPro" id="IPR007253">
    <property type="entry name" value="Cell_wall-bd_2"/>
</dbReference>
<dbReference type="RefSeq" id="WP_092553341.1">
    <property type="nucleotide sequence ID" value="NZ_FNPZ01000002.1"/>
</dbReference>
<feature type="signal peptide" evidence="1">
    <location>
        <begin position="1"/>
        <end position="32"/>
    </location>
</feature>
<organism evidence="2 3">
    <name type="scientific">Herbiconiux ginsengi</name>
    <dbReference type="NCBI Taxonomy" id="381665"/>
    <lineage>
        <taxon>Bacteria</taxon>
        <taxon>Bacillati</taxon>
        <taxon>Actinomycetota</taxon>
        <taxon>Actinomycetes</taxon>
        <taxon>Micrococcales</taxon>
        <taxon>Microbacteriaceae</taxon>
        <taxon>Herbiconiux</taxon>
    </lineage>
</organism>
<dbReference type="AlphaFoldDB" id="A0A1H3Q0H1"/>
<gene>
    <name evidence="2" type="ORF">SAMN05216554_2229</name>
</gene>
<dbReference type="InterPro" id="IPR051200">
    <property type="entry name" value="Host-pathogen_enzymatic-act"/>
</dbReference>
<dbReference type="OrthoDB" id="5102656at2"/>
<feature type="chain" id="PRO_5011776668" evidence="1">
    <location>
        <begin position="33"/>
        <end position="671"/>
    </location>
</feature>
<accession>A0A1H3Q0H1</accession>
<dbReference type="EMBL" id="FNPZ01000002">
    <property type="protein sequence ID" value="SDZ06887.1"/>
    <property type="molecule type" value="Genomic_DNA"/>
</dbReference>
<keyword evidence="1" id="KW-0732">Signal</keyword>
<dbReference type="Gene3D" id="3.40.50.12090">
    <property type="match status" value="1"/>
</dbReference>
<dbReference type="Pfam" id="PF04122">
    <property type="entry name" value="CW_binding_2"/>
    <property type="match status" value="3"/>
</dbReference>
<dbReference type="PANTHER" id="PTHR47197:SF3">
    <property type="entry name" value="DIHYDRO-HEME D1 DEHYDROGENASE"/>
    <property type="match status" value="1"/>
</dbReference>
<protein>
    <submittedName>
        <fullName evidence="2">40-residue YVTN family beta-propeller repeat-containing protein</fullName>
    </submittedName>
</protein>
<dbReference type="InterPro" id="IPR015943">
    <property type="entry name" value="WD40/YVTN_repeat-like_dom_sf"/>
</dbReference>
<dbReference type="SUPFAM" id="SSF51004">
    <property type="entry name" value="C-terminal (heme d1) domain of cytochrome cd1-nitrite reductase"/>
    <property type="match status" value="1"/>
</dbReference>
<dbReference type="PANTHER" id="PTHR47197">
    <property type="entry name" value="PROTEIN NIRF"/>
    <property type="match status" value="1"/>
</dbReference>
<proteinExistence type="predicted"/>
<sequence length="671" mass="68448">MKQLRHVLISGVTATVAAAMLCATMAPATAEAATPVRSVIQHDDSTGIGESPTAVGVDTGLHRAYVTNWKSGSVSVVDTQTDTVLTVIPHDSANGIGGEPSYIAVDAAAHEAYVVNHQDSTVSVIDTRTNRVTHVIPHDEGNGIHKQPFGIGIDSTTHRAYVNNYWDGTVSVIDTISHAVIKVLRVTPDNNPLQIAVDEIDHRAYITNHWNDSIAVIDTSSDTVLPSIGRADGIGDHPEGIAVAPGGHKVYVTQHNSATVSVVDTVARKVTKVIPYAPAGGVGIGMYPVRIAFDPASLTAFVVNNNDGTVSVIDTVSDVVTEVIPHDDSTGIGRQPDGIGIDPGTQRAYVTNSGSDTVSVIGIQSNSAVSRIGGADRYAVSAAVSAGSFAPGVPSVYIASGENFPDALSASAAAGVKKAPVLLVTRDSVPGVVAAELKRLKPGSIVVMGGTTTISDGVATALAVYGPTTRVGGADRYAVSAALSARDFSAGVAVAYVASGQNFPDALSGSAAAGHLNGPVLLVTKDSVPATVASELERLQPKKVVILGGPNSVSEATLSEVATHAPAASPIARLAGADRYAVSAAVSADTYPTGASTVYVASGAVFPDALSGSAAAIVANAPVLLVTKDGIPDGVAAELDRLNPRKIVVLGGPNTISDAVLTQLVPYIFRL</sequence>
<dbReference type="Gene3D" id="2.130.10.10">
    <property type="entry name" value="YVTN repeat-like/Quinoprotein amine dehydrogenase"/>
    <property type="match status" value="3"/>
</dbReference>